<evidence type="ECO:0000256" key="2">
    <source>
        <dbReference type="ARBA" id="ARBA00010583"/>
    </source>
</evidence>
<dbReference type="GO" id="GO:0010027">
    <property type="term" value="P:thylakoid membrane organization"/>
    <property type="evidence" value="ECO:0007669"/>
    <property type="project" value="TreeGrafter"/>
</dbReference>
<proteinExistence type="inferred from homology"/>
<protein>
    <recommendedName>
        <fullName evidence="8">Membrane insertase YidC/Oxa/ALB C-terminal domain-containing protein</fullName>
    </recommendedName>
</protein>
<reference evidence="9" key="3">
    <citation type="journal article" date="2017" name="Nature">
        <title>Genome sequence of the progenitor of the wheat D genome Aegilops tauschii.</title>
        <authorList>
            <person name="Luo M.C."/>
            <person name="Gu Y.Q."/>
            <person name="Puiu D."/>
            <person name="Wang H."/>
            <person name="Twardziok S.O."/>
            <person name="Deal K.R."/>
            <person name="Huo N."/>
            <person name="Zhu T."/>
            <person name="Wang L."/>
            <person name="Wang Y."/>
            <person name="McGuire P.E."/>
            <person name="Liu S."/>
            <person name="Long H."/>
            <person name="Ramasamy R.K."/>
            <person name="Rodriguez J.C."/>
            <person name="Van S.L."/>
            <person name="Yuan L."/>
            <person name="Wang Z."/>
            <person name="Xia Z."/>
            <person name="Xiao L."/>
            <person name="Anderson O.D."/>
            <person name="Ouyang S."/>
            <person name="Liang Y."/>
            <person name="Zimin A.V."/>
            <person name="Pertea G."/>
            <person name="Qi P."/>
            <person name="Bennetzen J.L."/>
            <person name="Dai X."/>
            <person name="Dawson M.W."/>
            <person name="Muller H.G."/>
            <person name="Kugler K."/>
            <person name="Rivarola-Duarte L."/>
            <person name="Spannagl M."/>
            <person name="Mayer K.F.X."/>
            <person name="Lu F.H."/>
            <person name="Bevan M.W."/>
            <person name="Leroy P."/>
            <person name="Li P."/>
            <person name="You F.M."/>
            <person name="Sun Q."/>
            <person name="Liu Z."/>
            <person name="Lyons E."/>
            <person name="Wicker T."/>
            <person name="Salzberg S.L."/>
            <person name="Devos K.M."/>
            <person name="Dvorak J."/>
        </authorList>
    </citation>
    <scope>NUCLEOTIDE SEQUENCE [LARGE SCALE GENOMIC DNA]</scope>
    <source>
        <strain evidence="9">cv. AL8/78</strain>
    </source>
</reference>
<evidence type="ECO:0000256" key="5">
    <source>
        <dbReference type="ARBA" id="ARBA00023136"/>
    </source>
</evidence>
<dbReference type="GO" id="GO:0051205">
    <property type="term" value="P:protein insertion into membrane"/>
    <property type="evidence" value="ECO:0007669"/>
    <property type="project" value="TreeGrafter"/>
</dbReference>
<evidence type="ECO:0000313" key="10">
    <source>
        <dbReference type="Proteomes" id="UP000015105"/>
    </source>
</evidence>
<evidence type="ECO:0000256" key="3">
    <source>
        <dbReference type="ARBA" id="ARBA00022692"/>
    </source>
</evidence>
<reference evidence="9" key="4">
    <citation type="submission" date="2019-03" db="UniProtKB">
        <authorList>
            <consortium name="EnsemblPlants"/>
        </authorList>
    </citation>
    <scope>IDENTIFICATION</scope>
</reference>
<dbReference type="Pfam" id="PF02096">
    <property type="entry name" value="60KD_IMP"/>
    <property type="match status" value="1"/>
</dbReference>
<dbReference type="Gramene" id="AET3Gv20167000.10">
    <property type="protein sequence ID" value="AET3Gv20167000.10"/>
    <property type="gene ID" value="AET3Gv20167000"/>
</dbReference>
<dbReference type="GO" id="GO:0032977">
    <property type="term" value="F:membrane insertase activity"/>
    <property type="evidence" value="ECO:0007669"/>
    <property type="project" value="InterPro"/>
</dbReference>
<dbReference type="AlphaFoldDB" id="A0A453DZL3"/>
<accession>A0A453DZL3</accession>
<evidence type="ECO:0000313" key="9">
    <source>
        <dbReference type="EnsemblPlants" id="AET3Gv20167000.10"/>
    </source>
</evidence>
<keyword evidence="10" id="KW-1185">Reference proteome</keyword>
<evidence type="ECO:0000256" key="6">
    <source>
        <dbReference type="RuleBase" id="RU003945"/>
    </source>
</evidence>
<dbReference type="InterPro" id="IPR001708">
    <property type="entry name" value="YidC/ALB3/OXA1/COX18"/>
</dbReference>
<comment type="similarity">
    <text evidence="2">Belongs to the OXA1/ALB3/YidC (TC 2.A.9.2) family.</text>
</comment>
<keyword evidence="4 7" id="KW-1133">Transmembrane helix</keyword>
<reference evidence="10" key="1">
    <citation type="journal article" date="2014" name="Science">
        <title>Ancient hybridizations among the ancestral genomes of bread wheat.</title>
        <authorList>
            <consortium name="International Wheat Genome Sequencing Consortium,"/>
            <person name="Marcussen T."/>
            <person name="Sandve S.R."/>
            <person name="Heier L."/>
            <person name="Spannagl M."/>
            <person name="Pfeifer M."/>
            <person name="Jakobsen K.S."/>
            <person name="Wulff B.B."/>
            <person name="Steuernagel B."/>
            <person name="Mayer K.F."/>
            <person name="Olsen O.A."/>
        </authorList>
    </citation>
    <scope>NUCLEOTIDE SEQUENCE [LARGE SCALE GENOMIC DNA]</scope>
    <source>
        <strain evidence="10">cv. AL8/78</strain>
    </source>
</reference>
<sequence length="192" mass="20558">GLDSVGGLHAALERAEAALYTLADAAVVAADSAAGAAGGGEDAGAAVQKSGGWFGFISDAMEVVLKILKDGLSAVHVPYAYGFAIILLTIVVKAATLPLTKQQVESTMAMQNLQPQLKAIQARYAGNQVCLVWLEPQSWIYNREIYALVPGICLHNAVIYCAYPFFNEIVLIFSFQAHFLLISDLLLLHNSY</sequence>
<dbReference type="InterPro" id="IPR028055">
    <property type="entry name" value="YidC/Oxa/ALB_C"/>
</dbReference>
<dbReference type="EnsemblPlants" id="AET3Gv20167000.10">
    <property type="protein sequence ID" value="AET3Gv20167000.10"/>
    <property type="gene ID" value="AET3Gv20167000"/>
</dbReference>
<feature type="domain" description="Membrane insertase YidC/Oxa/ALB C-terminal" evidence="8">
    <location>
        <begin position="81"/>
        <end position="128"/>
    </location>
</feature>
<comment type="similarity">
    <text evidence="6">Belongs to the OXA1/ALB3/YidC family.</text>
</comment>
<evidence type="ECO:0000259" key="8">
    <source>
        <dbReference type="Pfam" id="PF02096"/>
    </source>
</evidence>
<dbReference type="GO" id="GO:0009535">
    <property type="term" value="C:chloroplast thylakoid membrane"/>
    <property type="evidence" value="ECO:0007669"/>
    <property type="project" value="TreeGrafter"/>
</dbReference>
<dbReference type="GO" id="GO:0072598">
    <property type="term" value="P:protein localization to chloroplast"/>
    <property type="evidence" value="ECO:0007669"/>
    <property type="project" value="TreeGrafter"/>
</dbReference>
<feature type="transmembrane region" description="Helical" evidence="7">
    <location>
        <begin position="79"/>
        <end position="100"/>
    </location>
</feature>
<organism evidence="9 10">
    <name type="scientific">Aegilops tauschii subsp. strangulata</name>
    <name type="common">Goatgrass</name>
    <dbReference type="NCBI Taxonomy" id="200361"/>
    <lineage>
        <taxon>Eukaryota</taxon>
        <taxon>Viridiplantae</taxon>
        <taxon>Streptophyta</taxon>
        <taxon>Embryophyta</taxon>
        <taxon>Tracheophyta</taxon>
        <taxon>Spermatophyta</taxon>
        <taxon>Magnoliopsida</taxon>
        <taxon>Liliopsida</taxon>
        <taxon>Poales</taxon>
        <taxon>Poaceae</taxon>
        <taxon>BOP clade</taxon>
        <taxon>Pooideae</taxon>
        <taxon>Triticodae</taxon>
        <taxon>Triticeae</taxon>
        <taxon>Triticinae</taxon>
        <taxon>Aegilops</taxon>
    </lineage>
</organism>
<dbReference type="PANTHER" id="PTHR12428:SF47">
    <property type="entry name" value="INNER MEMBRANE PROTEIN ALBINO3, CHLOROPLASTIC"/>
    <property type="match status" value="1"/>
</dbReference>
<dbReference type="PANTHER" id="PTHR12428">
    <property type="entry name" value="OXA1"/>
    <property type="match status" value="1"/>
</dbReference>
<evidence type="ECO:0000256" key="4">
    <source>
        <dbReference type="ARBA" id="ARBA00022989"/>
    </source>
</evidence>
<comment type="subcellular location">
    <subcellularLocation>
        <location evidence="1 6">Membrane</location>
        <topology evidence="1 6">Multi-pass membrane protein</topology>
    </subcellularLocation>
</comment>
<evidence type="ECO:0000256" key="1">
    <source>
        <dbReference type="ARBA" id="ARBA00004141"/>
    </source>
</evidence>
<reference evidence="10" key="2">
    <citation type="journal article" date="2017" name="Nat. Plants">
        <title>The Aegilops tauschii genome reveals multiple impacts of transposons.</title>
        <authorList>
            <person name="Zhao G."/>
            <person name="Zou C."/>
            <person name="Li K."/>
            <person name="Wang K."/>
            <person name="Li T."/>
            <person name="Gao L."/>
            <person name="Zhang X."/>
            <person name="Wang H."/>
            <person name="Yang Z."/>
            <person name="Liu X."/>
            <person name="Jiang W."/>
            <person name="Mao L."/>
            <person name="Kong X."/>
            <person name="Jiao Y."/>
            <person name="Jia J."/>
        </authorList>
    </citation>
    <scope>NUCLEOTIDE SEQUENCE [LARGE SCALE GENOMIC DNA]</scope>
    <source>
        <strain evidence="10">cv. AL8/78</strain>
    </source>
</reference>
<reference evidence="9" key="5">
    <citation type="journal article" date="2021" name="G3 (Bethesda)">
        <title>Aegilops tauschii genome assembly Aet v5.0 features greater sequence contiguity and improved annotation.</title>
        <authorList>
            <person name="Wang L."/>
            <person name="Zhu T."/>
            <person name="Rodriguez J.C."/>
            <person name="Deal K.R."/>
            <person name="Dubcovsky J."/>
            <person name="McGuire P.E."/>
            <person name="Lux T."/>
            <person name="Spannagl M."/>
            <person name="Mayer K.F.X."/>
            <person name="Baldrich P."/>
            <person name="Meyers B.C."/>
            <person name="Huo N."/>
            <person name="Gu Y.Q."/>
            <person name="Zhou H."/>
            <person name="Devos K.M."/>
            <person name="Bennetzen J.L."/>
            <person name="Unver T."/>
            <person name="Budak H."/>
            <person name="Gulick P.J."/>
            <person name="Galiba G."/>
            <person name="Kalapos B."/>
            <person name="Nelson D.R."/>
            <person name="Li P."/>
            <person name="You F.M."/>
            <person name="Luo M.C."/>
            <person name="Dvorak J."/>
        </authorList>
    </citation>
    <scope>NUCLEOTIDE SEQUENCE [LARGE SCALE GENOMIC DNA]</scope>
    <source>
        <strain evidence="9">cv. AL8/78</strain>
    </source>
</reference>
<evidence type="ECO:0000256" key="7">
    <source>
        <dbReference type="SAM" id="Phobius"/>
    </source>
</evidence>
<feature type="transmembrane region" description="Helical" evidence="7">
    <location>
        <begin position="169"/>
        <end position="188"/>
    </location>
</feature>
<name>A0A453DZL3_AEGTS</name>
<keyword evidence="3 6" id="KW-0812">Transmembrane</keyword>
<keyword evidence="5 7" id="KW-0472">Membrane</keyword>
<dbReference type="Proteomes" id="UP000015105">
    <property type="component" value="Chromosome 3D"/>
</dbReference>